<accession>A0AAF0PMI6</accession>
<reference evidence="2" key="1">
    <citation type="submission" date="2023-08" db="EMBL/GenBank/DDBJ databases">
        <title>A de novo genome assembly of Solanum verrucosum Schlechtendal, a Mexican diploid species geographically isolated from the other diploid A-genome species in potato relatives.</title>
        <authorList>
            <person name="Hosaka K."/>
        </authorList>
    </citation>
    <scope>NUCLEOTIDE SEQUENCE</scope>
    <source>
        <tissue evidence="2">Young leaves</tissue>
    </source>
</reference>
<evidence type="ECO:0000256" key="1">
    <source>
        <dbReference type="SAM" id="Phobius"/>
    </source>
</evidence>
<gene>
    <name evidence="2" type="ORF">MTR67_000467</name>
    <name evidence="3" type="ORF">MTR67_000490</name>
</gene>
<organism evidence="2 4">
    <name type="scientific">Solanum verrucosum</name>
    <dbReference type="NCBI Taxonomy" id="315347"/>
    <lineage>
        <taxon>Eukaryota</taxon>
        <taxon>Viridiplantae</taxon>
        <taxon>Streptophyta</taxon>
        <taxon>Embryophyta</taxon>
        <taxon>Tracheophyta</taxon>
        <taxon>Spermatophyta</taxon>
        <taxon>Magnoliopsida</taxon>
        <taxon>eudicotyledons</taxon>
        <taxon>Gunneridae</taxon>
        <taxon>Pentapetalae</taxon>
        <taxon>asterids</taxon>
        <taxon>lamiids</taxon>
        <taxon>Solanales</taxon>
        <taxon>Solanaceae</taxon>
        <taxon>Solanoideae</taxon>
        <taxon>Solaneae</taxon>
        <taxon>Solanum</taxon>
    </lineage>
</organism>
<keyword evidence="1" id="KW-1133">Transmembrane helix</keyword>
<keyword evidence="1" id="KW-0812">Transmembrane</keyword>
<evidence type="ECO:0000313" key="4">
    <source>
        <dbReference type="Proteomes" id="UP001234989"/>
    </source>
</evidence>
<dbReference type="EMBL" id="CP133612">
    <property type="protein sequence ID" value="WMV07082.1"/>
    <property type="molecule type" value="Genomic_DNA"/>
</dbReference>
<dbReference type="AlphaFoldDB" id="A0AAF0PMI6"/>
<keyword evidence="4" id="KW-1185">Reference proteome</keyword>
<keyword evidence="1" id="KW-0472">Membrane</keyword>
<dbReference type="Proteomes" id="UP001234989">
    <property type="component" value="Chromosome 1"/>
</dbReference>
<evidence type="ECO:0000313" key="2">
    <source>
        <dbReference type="EMBL" id="WMV07082.1"/>
    </source>
</evidence>
<proteinExistence type="predicted"/>
<protein>
    <submittedName>
        <fullName evidence="2">Uncharacterized protein</fullName>
    </submittedName>
</protein>
<dbReference type="EMBL" id="CP133612">
    <property type="protein sequence ID" value="WMV07105.1"/>
    <property type="molecule type" value="Genomic_DNA"/>
</dbReference>
<evidence type="ECO:0000313" key="3">
    <source>
        <dbReference type="EMBL" id="WMV07105.1"/>
    </source>
</evidence>
<sequence length="46" mass="5000">MSLAPPLNLSIGHWLMPFLKPCGLPIFSLSCALQCISCLPFIVTIL</sequence>
<feature type="transmembrane region" description="Helical" evidence="1">
    <location>
        <begin position="24"/>
        <end position="45"/>
    </location>
</feature>
<name>A0AAF0PMI6_SOLVR</name>